<dbReference type="PANTHER" id="PTHR10742">
    <property type="entry name" value="FLAVIN MONOAMINE OXIDASE"/>
    <property type="match status" value="1"/>
</dbReference>
<comment type="catalytic activity">
    <reaction evidence="6">
        <text>L-tryptophan + O2 = indole-3-acetamide + CO2 + H2O</text>
        <dbReference type="Rhea" id="RHEA:16165"/>
        <dbReference type="ChEBI" id="CHEBI:15377"/>
        <dbReference type="ChEBI" id="CHEBI:15379"/>
        <dbReference type="ChEBI" id="CHEBI:16031"/>
        <dbReference type="ChEBI" id="CHEBI:16526"/>
        <dbReference type="ChEBI" id="CHEBI:57912"/>
        <dbReference type="EC" id="1.13.12.3"/>
    </reaction>
</comment>
<evidence type="ECO:0000256" key="2">
    <source>
        <dbReference type="ARBA" id="ARBA00005833"/>
    </source>
</evidence>
<gene>
    <name evidence="9" type="ORF">GCM10011499_15100</name>
</gene>
<sequence>MDQEQAQPTRREFLSMVGAVGGAALMYQAMAMMGVAKASSYNGPIQLGQAPEGTKVLILGAGLAGMVAAMELRDVGYEVEVLEYREKAGGRCWTLRSGDTYEELGGAVQQIDFAEGNYFNPGPWRIPYNHYGVLDYCARLAVELEPFIQINNNAYLHSASAFDGRPIRYREINTDYRGHIAELLSKVTDQGALDEVMTDEDKERLLTSLRSFGALNSDNEYVASGSASARRGYERYPGGGVDGAPIPNDPMDLSTVLESGLWRSLASAESLNTSMPMFQPRGGMDMIARAMEENLNGLIRYNKKVTSILQDDDGVTVTFEDGENGGASGTATADYCVCTIPFSILGQIEHNFSSSLSSVISTMHYASSVKVGLEFNRRFWEEDEHIFGGITYTDLPISMISYPSNDYFQKKPGVLLGAYSWGATSYQFSSLPHEERVAKALEYGAQIHPQYNEEFKTGVSVAWHRVPWVLGCYGLWQDKEAQYQDAVAMDRRVVMAGEHLSYLPAWMEGAILSSLDAITRLHDVATNN</sequence>
<dbReference type="SUPFAM" id="SSF54373">
    <property type="entry name" value="FAD-linked reductases, C-terminal domain"/>
    <property type="match status" value="1"/>
</dbReference>
<dbReference type="InterPro" id="IPR006311">
    <property type="entry name" value="TAT_signal"/>
</dbReference>
<dbReference type="InterPro" id="IPR002937">
    <property type="entry name" value="Amino_oxidase"/>
</dbReference>
<evidence type="ECO:0000256" key="1">
    <source>
        <dbReference type="ARBA" id="ARBA00004814"/>
    </source>
</evidence>
<name>A0A916R9K2_9HYPH</name>
<proteinExistence type="inferred from homology"/>
<dbReference type="GO" id="GO:0009063">
    <property type="term" value="P:amino acid catabolic process"/>
    <property type="evidence" value="ECO:0007669"/>
    <property type="project" value="TreeGrafter"/>
</dbReference>
<protein>
    <recommendedName>
        <fullName evidence="4">Tryptophan 2-monooxygenase</fullName>
        <ecNumber evidence="3">1.13.12.3</ecNumber>
    </recommendedName>
</protein>
<dbReference type="Proteomes" id="UP000596977">
    <property type="component" value="Unassembled WGS sequence"/>
</dbReference>
<comment type="pathway">
    <text evidence="1">Plant hormone metabolism; auxin biosynthesis.</text>
</comment>
<dbReference type="Gene3D" id="1.20.1440.240">
    <property type="match status" value="1"/>
</dbReference>
<evidence type="ECO:0000259" key="8">
    <source>
        <dbReference type="Pfam" id="PF01593"/>
    </source>
</evidence>
<dbReference type="AlphaFoldDB" id="A0A916R9K2"/>
<keyword evidence="7" id="KW-0812">Transmembrane</keyword>
<evidence type="ECO:0000256" key="7">
    <source>
        <dbReference type="SAM" id="Phobius"/>
    </source>
</evidence>
<dbReference type="RefSeq" id="WP_206513545.1">
    <property type="nucleotide sequence ID" value="NZ_BMKB01000002.1"/>
</dbReference>
<dbReference type="EMBL" id="BMKB01000002">
    <property type="protein sequence ID" value="GGA46333.1"/>
    <property type="molecule type" value="Genomic_DNA"/>
</dbReference>
<keyword evidence="5" id="KW-0073">Auxin biosynthesis</keyword>
<evidence type="ECO:0000313" key="10">
    <source>
        <dbReference type="Proteomes" id="UP000596977"/>
    </source>
</evidence>
<dbReference type="EC" id="1.13.12.3" evidence="3"/>
<organism evidence="9 10">
    <name type="scientific">Pelagibacterium lentulum</name>
    <dbReference type="NCBI Taxonomy" id="2029865"/>
    <lineage>
        <taxon>Bacteria</taxon>
        <taxon>Pseudomonadati</taxon>
        <taxon>Pseudomonadota</taxon>
        <taxon>Alphaproteobacteria</taxon>
        <taxon>Hyphomicrobiales</taxon>
        <taxon>Devosiaceae</taxon>
        <taxon>Pelagibacterium</taxon>
    </lineage>
</organism>
<evidence type="ECO:0000256" key="6">
    <source>
        <dbReference type="ARBA" id="ARBA00047321"/>
    </source>
</evidence>
<comment type="caution">
    <text evidence="9">The sequence shown here is derived from an EMBL/GenBank/DDBJ whole genome shotgun (WGS) entry which is preliminary data.</text>
</comment>
<reference evidence="9 10" key="1">
    <citation type="journal article" date="2014" name="Int. J. Syst. Evol. Microbiol.">
        <title>Complete genome sequence of Corynebacterium casei LMG S-19264T (=DSM 44701T), isolated from a smear-ripened cheese.</title>
        <authorList>
            <consortium name="US DOE Joint Genome Institute (JGI-PGF)"/>
            <person name="Walter F."/>
            <person name="Albersmeier A."/>
            <person name="Kalinowski J."/>
            <person name="Ruckert C."/>
        </authorList>
    </citation>
    <scope>NUCLEOTIDE SEQUENCE [LARGE SCALE GENOMIC DNA]</scope>
    <source>
        <strain evidence="9 10">CGMCC 1.15896</strain>
    </source>
</reference>
<dbReference type="PANTHER" id="PTHR10742:SF342">
    <property type="entry name" value="AMINE OXIDASE"/>
    <property type="match status" value="1"/>
</dbReference>
<dbReference type="InterPro" id="IPR036188">
    <property type="entry name" value="FAD/NAD-bd_sf"/>
</dbReference>
<evidence type="ECO:0000256" key="3">
    <source>
        <dbReference type="ARBA" id="ARBA00012535"/>
    </source>
</evidence>
<evidence type="ECO:0000256" key="4">
    <source>
        <dbReference type="ARBA" id="ARBA00017871"/>
    </source>
</evidence>
<dbReference type="Gene3D" id="3.50.50.60">
    <property type="entry name" value="FAD/NAD(P)-binding domain"/>
    <property type="match status" value="1"/>
</dbReference>
<keyword evidence="7" id="KW-1133">Transmembrane helix</keyword>
<dbReference type="GO" id="GO:0050361">
    <property type="term" value="F:tryptophan 2-monooxygenase activity"/>
    <property type="evidence" value="ECO:0007669"/>
    <property type="project" value="UniProtKB-EC"/>
</dbReference>
<dbReference type="Pfam" id="PF01593">
    <property type="entry name" value="Amino_oxidase"/>
    <property type="match status" value="1"/>
</dbReference>
<evidence type="ECO:0000256" key="5">
    <source>
        <dbReference type="ARBA" id="ARBA00023070"/>
    </source>
</evidence>
<keyword evidence="7" id="KW-0472">Membrane</keyword>
<keyword evidence="10" id="KW-1185">Reference proteome</keyword>
<dbReference type="Gene3D" id="3.90.660.10">
    <property type="match status" value="1"/>
</dbReference>
<evidence type="ECO:0000313" key="9">
    <source>
        <dbReference type="EMBL" id="GGA46333.1"/>
    </source>
</evidence>
<dbReference type="GO" id="GO:0009851">
    <property type="term" value="P:auxin biosynthetic process"/>
    <property type="evidence" value="ECO:0007669"/>
    <property type="project" value="UniProtKB-KW"/>
</dbReference>
<dbReference type="InterPro" id="IPR050281">
    <property type="entry name" value="Flavin_monoamine_oxidase"/>
</dbReference>
<accession>A0A916R9K2</accession>
<dbReference type="SUPFAM" id="SSF51905">
    <property type="entry name" value="FAD/NAD(P)-binding domain"/>
    <property type="match status" value="1"/>
</dbReference>
<feature type="domain" description="Amine oxidase" evidence="8">
    <location>
        <begin position="63"/>
        <end position="517"/>
    </location>
</feature>
<comment type="similarity">
    <text evidence="2">Belongs to the tryptophan 2-monooxygenase family.</text>
</comment>
<feature type="transmembrane region" description="Helical" evidence="7">
    <location>
        <begin position="12"/>
        <end position="36"/>
    </location>
</feature>
<dbReference type="PROSITE" id="PS51318">
    <property type="entry name" value="TAT"/>
    <property type="match status" value="1"/>
</dbReference>
<dbReference type="GO" id="GO:0001716">
    <property type="term" value="F:L-amino-acid oxidase activity"/>
    <property type="evidence" value="ECO:0007669"/>
    <property type="project" value="TreeGrafter"/>
</dbReference>